<accession>A0A2Z7A7Z9</accession>
<protein>
    <submittedName>
        <fullName evidence="1">Uncharacterized protein</fullName>
    </submittedName>
</protein>
<dbReference type="AlphaFoldDB" id="A0A2Z7A7Z9"/>
<proteinExistence type="predicted"/>
<dbReference type="Proteomes" id="UP000250235">
    <property type="component" value="Unassembled WGS sequence"/>
</dbReference>
<reference evidence="1 2" key="1">
    <citation type="journal article" date="2015" name="Proc. Natl. Acad. Sci. U.S.A.">
        <title>The resurrection genome of Boea hygrometrica: A blueprint for survival of dehydration.</title>
        <authorList>
            <person name="Xiao L."/>
            <person name="Yang G."/>
            <person name="Zhang L."/>
            <person name="Yang X."/>
            <person name="Zhao S."/>
            <person name="Ji Z."/>
            <person name="Zhou Q."/>
            <person name="Hu M."/>
            <person name="Wang Y."/>
            <person name="Chen M."/>
            <person name="Xu Y."/>
            <person name="Jin H."/>
            <person name="Xiao X."/>
            <person name="Hu G."/>
            <person name="Bao F."/>
            <person name="Hu Y."/>
            <person name="Wan P."/>
            <person name="Li L."/>
            <person name="Deng X."/>
            <person name="Kuang T."/>
            <person name="Xiang C."/>
            <person name="Zhu J.K."/>
            <person name="Oliver M.J."/>
            <person name="He Y."/>
        </authorList>
    </citation>
    <scope>NUCLEOTIDE SEQUENCE [LARGE SCALE GENOMIC DNA]</scope>
    <source>
        <strain evidence="2">cv. XS01</strain>
    </source>
</reference>
<name>A0A2Z7A7Z9_9LAMI</name>
<gene>
    <name evidence="1" type="ORF">F511_27164</name>
</gene>
<evidence type="ECO:0000313" key="1">
    <source>
        <dbReference type="EMBL" id="KZV17628.1"/>
    </source>
</evidence>
<organism evidence="1 2">
    <name type="scientific">Dorcoceras hygrometricum</name>
    <dbReference type="NCBI Taxonomy" id="472368"/>
    <lineage>
        <taxon>Eukaryota</taxon>
        <taxon>Viridiplantae</taxon>
        <taxon>Streptophyta</taxon>
        <taxon>Embryophyta</taxon>
        <taxon>Tracheophyta</taxon>
        <taxon>Spermatophyta</taxon>
        <taxon>Magnoliopsida</taxon>
        <taxon>eudicotyledons</taxon>
        <taxon>Gunneridae</taxon>
        <taxon>Pentapetalae</taxon>
        <taxon>asterids</taxon>
        <taxon>lamiids</taxon>
        <taxon>Lamiales</taxon>
        <taxon>Gesneriaceae</taxon>
        <taxon>Didymocarpoideae</taxon>
        <taxon>Trichosporeae</taxon>
        <taxon>Loxocarpinae</taxon>
        <taxon>Dorcoceras</taxon>
    </lineage>
</organism>
<dbReference type="EMBL" id="KV018119">
    <property type="protein sequence ID" value="KZV17628.1"/>
    <property type="molecule type" value="Genomic_DNA"/>
</dbReference>
<sequence>MTNWFLQALSVIPRGSWGDVARRFTMSAALPPLQKSPPPPPCAAARLRRKIVSGQFNEENPFVLISSALLVQADEGVLFLVVDRIGDIYRNLPRRADVIVTTVGARQKCQQGITESLLEHYDELPILIDAE</sequence>
<evidence type="ECO:0000313" key="2">
    <source>
        <dbReference type="Proteomes" id="UP000250235"/>
    </source>
</evidence>
<keyword evidence="2" id="KW-1185">Reference proteome</keyword>